<dbReference type="Pfam" id="PF00083">
    <property type="entry name" value="Sugar_tr"/>
    <property type="match status" value="1"/>
</dbReference>
<feature type="transmembrane region" description="Helical" evidence="11">
    <location>
        <begin position="400"/>
        <end position="420"/>
    </location>
</feature>
<keyword evidence="7 11" id="KW-1133">Transmembrane helix</keyword>
<comment type="function">
    <text evidence="9">May be a proton symporter involved in the uptake of osmolytes such as proline and glycine betaine.</text>
</comment>
<evidence type="ECO:0000256" key="3">
    <source>
        <dbReference type="ARBA" id="ARBA00022448"/>
    </source>
</evidence>
<keyword evidence="4" id="KW-1003">Cell membrane</keyword>
<dbReference type="CDD" id="cd17369">
    <property type="entry name" value="MFS_ShiA_like"/>
    <property type="match status" value="1"/>
</dbReference>
<feature type="transmembrane region" description="Helical" evidence="11">
    <location>
        <begin position="86"/>
        <end position="104"/>
    </location>
</feature>
<dbReference type="GO" id="GO:0005886">
    <property type="term" value="C:plasma membrane"/>
    <property type="evidence" value="ECO:0007669"/>
    <property type="project" value="UniProtKB-SubCell"/>
</dbReference>
<dbReference type="RefSeq" id="WP_288184595.1">
    <property type="nucleotide sequence ID" value="NZ_LT608335.1"/>
</dbReference>
<sequence>MSEQAVRYQTKQAGFAALIGTVLEWYDFLIYGAAAAMVLNKVFFPAIDPLMGTLAAFGTYAVGFLSRPLGGLILGHLGDRVGRKEVLILTLFLMGGATTAIGLLPTYDQIGIMAPIALVILRLIQGFGAGGEYAGAVVLSVEHAKQGKRGLAGAWAPMGFSAATLLANVVFFSCLSIMGEQVFVEWGWRIPFILGSVCVLVGYLIRRHIVEPPAFEKAKAAREQSSKRIGVFSAIKRHPREVLIVIGTRMGENGFAYFYPVFIMAYLTTGLGFPKSTALWGVIVACTLQLIAMPAFGMLSDKIGRKPVYIGGTVLSMLWLVPFFLICGTGSFWAIILGFVVGLGIAYPAMMSPQASWYAELFDTDFRLSGFAFSRELGSILAGGLAPFICTALYSWSGHWWPIVVYMCVLGVITLVALAMGPETVHKNIEDNHQTITQ</sequence>
<dbReference type="InterPro" id="IPR036259">
    <property type="entry name" value="MFS_trans_sf"/>
</dbReference>
<feature type="domain" description="Major facilitator superfamily (MFS) profile" evidence="12">
    <location>
        <begin position="13"/>
        <end position="425"/>
    </location>
</feature>
<dbReference type="PROSITE" id="PS50850">
    <property type="entry name" value="MFS"/>
    <property type="match status" value="1"/>
</dbReference>
<dbReference type="InterPro" id="IPR005828">
    <property type="entry name" value="MFS_sugar_transport-like"/>
</dbReference>
<protein>
    <recommendedName>
        <fullName evidence="10">Putative proline/betaine transporter</fullName>
    </recommendedName>
</protein>
<feature type="transmembrane region" description="Helical" evidence="11">
    <location>
        <begin position="377"/>
        <end position="394"/>
    </location>
</feature>
<dbReference type="InterPro" id="IPR011701">
    <property type="entry name" value="MFS"/>
</dbReference>
<feature type="transmembrane region" description="Helical" evidence="11">
    <location>
        <begin position="279"/>
        <end position="296"/>
    </location>
</feature>
<comment type="similarity">
    <text evidence="2">Belongs to the major facilitator superfamily. Metabolite:H+ Symporter (MHS) family (TC 2.A.1.6) family.</text>
</comment>
<evidence type="ECO:0000256" key="2">
    <source>
        <dbReference type="ARBA" id="ARBA00008240"/>
    </source>
</evidence>
<feature type="transmembrane region" description="Helical" evidence="11">
    <location>
        <begin position="54"/>
        <end position="74"/>
    </location>
</feature>
<dbReference type="Pfam" id="PF07690">
    <property type="entry name" value="MFS_1"/>
    <property type="match status" value="1"/>
</dbReference>
<proteinExistence type="inferred from homology"/>
<feature type="transmembrane region" description="Helical" evidence="11">
    <location>
        <begin position="186"/>
        <end position="205"/>
    </location>
</feature>
<dbReference type="GO" id="GO:0015293">
    <property type="term" value="F:symporter activity"/>
    <property type="evidence" value="ECO:0007669"/>
    <property type="project" value="UniProtKB-KW"/>
</dbReference>
<comment type="subcellular location">
    <subcellularLocation>
        <location evidence="1">Cell membrane</location>
        <topology evidence="1">Multi-pass membrane protein</topology>
    </subcellularLocation>
</comment>
<evidence type="ECO:0000256" key="8">
    <source>
        <dbReference type="ARBA" id="ARBA00023136"/>
    </source>
</evidence>
<dbReference type="AlphaFoldDB" id="A0A212LVX6"/>
<feature type="transmembrane region" description="Helical" evidence="11">
    <location>
        <begin position="308"/>
        <end position="326"/>
    </location>
</feature>
<dbReference type="Gene3D" id="1.20.1250.20">
    <property type="entry name" value="MFS general substrate transporter like domains"/>
    <property type="match status" value="2"/>
</dbReference>
<keyword evidence="8 11" id="KW-0472">Membrane</keyword>
<keyword evidence="6" id="KW-0769">Symport</keyword>
<evidence type="ECO:0000256" key="10">
    <source>
        <dbReference type="ARBA" id="ARBA00039918"/>
    </source>
</evidence>
<dbReference type="PANTHER" id="PTHR43045">
    <property type="entry name" value="SHIKIMATE TRANSPORTER"/>
    <property type="match status" value="1"/>
</dbReference>
<evidence type="ECO:0000256" key="9">
    <source>
        <dbReference type="ARBA" id="ARBA00037295"/>
    </source>
</evidence>
<keyword evidence="3" id="KW-0813">Transport</keyword>
<feature type="transmembrane region" description="Helical" evidence="11">
    <location>
        <begin position="12"/>
        <end position="34"/>
    </location>
</feature>
<dbReference type="SUPFAM" id="SSF103473">
    <property type="entry name" value="MFS general substrate transporter"/>
    <property type="match status" value="1"/>
</dbReference>
<dbReference type="EMBL" id="FMJE01000004">
    <property type="protein sequence ID" value="SCM81620.1"/>
    <property type="molecule type" value="Genomic_DNA"/>
</dbReference>
<dbReference type="InterPro" id="IPR005829">
    <property type="entry name" value="Sugar_transporter_CS"/>
</dbReference>
<dbReference type="PROSITE" id="PS00217">
    <property type="entry name" value="SUGAR_TRANSPORT_2"/>
    <property type="match status" value="1"/>
</dbReference>
<keyword evidence="5 11" id="KW-0812">Transmembrane</keyword>
<feature type="transmembrane region" description="Helical" evidence="11">
    <location>
        <begin position="332"/>
        <end position="350"/>
    </location>
</feature>
<accession>A0A212LVX6</accession>
<feature type="transmembrane region" description="Helical" evidence="11">
    <location>
        <begin position="110"/>
        <end position="139"/>
    </location>
</feature>
<evidence type="ECO:0000256" key="6">
    <source>
        <dbReference type="ARBA" id="ARBA00022847"/>
    </source>
</evidence>
<organism evidence="13">
    <name type="scientific">uncultured Sporomusa sp</name>
    <dbReference type="NCBI Taxonomy" id="307249"/>
    <lineage>
        <taxon>Bacteria</taxon>
        <taxon>Bacillati</taxon>
        <taxon>Bacillota</taxon>
        <taxon>Negativicutes</taxon>
        <taxon>Selenomonadales</taxon>
        <taxon>Sporomusaceae</taxon>
        <taxon>Sporomusa</taxon>
        <taxon>environmental samples</taxon>
    </lineage>
</organism>
<name>A0A212LVX6_9FIRM</name>
<dbReference type="InterPro" id="IPR020846">
    <property type="entry name" value="MFS_dom"/>
</dbReference>
<evidence type="ECO:0000259" key="12">
    <source>
        <dbReference type="PROSITE" id="PS50850"/>
    </source>
</evidence>
<dbReference type="FunFam" id="1.20.1250.20:FF:000001">
    <property type="entry name" value="Dicarboxylate MFS transporter"/>
    <property type="match status" value="1"/>
</dbReference>
<evidence type="ECO:0000256" key="11">
    <source>
        <dbReference type="SAM" id="Phobius"/>
    </source>
</evidence>
<reference evidence="13" key="1">
    <citation type="submission" date="2016-08" db="EMBL/GenBank/DDBJ databases">
        <authorList>
            <person name="Seilhamer J.J."/>
        </authorList>
    </citation>
    <scope>NUCLEOTIDE SEQUENCE</scope>
    <source>
        <strain evidence="13">86</strain>
    </source>
</reference>
<gene>
    <name evidence="13" type="ORF">KL86SPO_40104</name>
</gene>
<evidence type="ECO:0000256" key="5">
    <source>
        <dbReference type="ARBA" id="ARBA00022692"/>
    </source>
</evidence>
<evidence type="ECO:0000313" key="13">
    <source>
        <dbReference type="EMBL" id="SCM81620.1"/>
    </source>
</evidence>
<feature type="transmembrane region" description="Helical" evidence="11">
    <location>
        <begin position="255"/>
        <end position="273"/>
    </location>
</feature>
<dbReference type="PANTHER" id="PTHR43045:SF1">
    <property type="entry name" value="SHIKIMATE TRANSPORTER"/>
    <property type="match status" value="1"/>
</dbReference>
<feature type="transmembrane region" description="Helical" evidence="11">
    <location>
        <begin position="151"/>
        <end position="174"/>
    </location>
</feature>
<evidence type="ECO:0000256" key="7">
    <source>
        <dbReference type="ARBA" id="ARBA00022989"/>
    </source>
</evidence>
<evidence type="ECO:0000256" key="1">
    <source>
        <dbReference type="ARBA" id="ARBA00004651"/>
    </source>
</evidence>
<evidence type="ECO:0000256" key="4">
    <source>
        <dbReference type="ARBA" id="ARBA00022475"/>
    </source>
</evidence>